<keyword evidence="1" id="KW-0131">Cell cycle</keyword>
<keyword evidence="4" id="KW-1185">Reference proteome</keyword>
<feature type="region of interest" description="Disordered" evidence="2">
    <location>
        <begin position="600"/>
        <end position="646"/>
    </location>
</feature>
<comment type="similarity">
    <text evidence="1">Belongs to the CKS family.</text>
</comment>
<dbReference type="Pfam" id="PF01111">
    <property type="entry name" value="CKS"/>
    <property type="match status" value="1"/>
</dbReference>
<dbReference type="OrthoDB" id="369901at2759"/>
<reference evidence="4" key="1">
    <citation type="submission" date="2017-04" db="EMBL/GenBank/DDBJ databases">
        <title>Plasmodium gonderi genome.</title>
        <authorList>
            <person name="Arisue N."/>
            <person name="Honma H."/>
            <person name="Kawai S."/>
            <person name="Tougan T."/>
            <person name="Tanabe K."/>
            <person name="Horii T."/>
        </authorList>
    </citation>
    <scope>NUCLEOTIDE SEQUENCE [LARGE SCALE GENOMIC DNA]</scope>
    <source>
        <strain evidence="4">ATCC 30045</strain>
    </source>
</reference>
<dbReference type="GeneID" id="39745818"/>
<dbReference type="SMART" id="SM01084">
    <property type="entry name" value="CKS"/>
    <property type="match status" value="1"/>
</dbReference>
<dbReference type="InterPro" id="IPR000789">
    <property type="entry name" value="Cyclin-dep_kinase_reg-sub"/>
</dbReference>
<feature type="region of interest" description="Disordered" evidence="2">
    <location>
        <begin position="290"/>
        <end position="330"/>
    </location>
</feature>
<evidence type="ECO:0000256" key="2">
    <source>
        <dbReference type="SAM" id="MobiDB-lite"/>
    </source>
</evidence>
<dbReference type="Proteomes" id="UP000195521">
    <property type="component" value="Unassembled WGS sequence"/>
</dbReference>
<feature type="compositionally biased region" description="Basic and acidic residues" evidence="2">
    <location>
        <begin position="660"/>
        <end position="683"/>
    </location>
</feature>
<dbReference type="EMBL" id="BDQF01000002">
    <property type="protein sequence ID" value="GAW79118.1"/>
    <property type="molecule type" value="Genomic_DNA"/>
</dbReference>
<sequence length="895" mass="105969">MSFERISHNMNLSIHKIINARYSAPSKGNDECKPVFKKRRCTIAHGSENNTYQRNHIDYLNYNFNNAFTKRRKYSSPYALSYKHKKFTPLKSRTQLRNSVDETIKKSVALRSIVNKTIKKKRSEIYEHDEKNYLNMHKTYYLNKPQGTDTLDELVEANQLHNQHQNLNETYIMSNTMQSENYNGDGKKKESSCLKKNEEGKNAFRDTLPLYVNSESTISSFNLERELDNKMYTAGIAQAGNTASGALRTHLESDMLKNTYMHKSNSSTIDEETTHHDHHQHHALYYKDHHGPRYYDPSSIHHTGKNDYESKKEISSHPLKRRHSTQFSKEYEKHNYSDSYFFNKKFKEEDKNQKGSTRRHSDAIRCKPLNGPYYSSVVTNKLNAYSHKNQSLLCDYNTPGLEESHNTDMNESLSEKDSVNPLFHTCFLKNSEEFENGDIKRKDKIEPLNPEEEDDSVLKNDAEYLFSKGFFKDIYSNIQRKGELNFIDELLEADDEYYISKSKLNKIIENAKNKEMKYHYIDRMFLYRHAKNVIDDADYETYKSKCRAQYKYLDVPYPNLAEIMNLKSVGVFDEIDDTDEFYHAEVKLLERYYYKSSKQQEAEGLQNHDREQMQHPQQQKEKKKNKTNKEKEESNITKKRKEEIDEGEIDEKEKGIEEIDEKKNRMDKGGKSIVEERKQKDETINGIEECGEEKQKQDKRNSDDIPTDNEMRIENRLILSKRNIPFNERNFNEYLSDSEKRDKLIFLMNKIKREKESFFEQILDAPDFSKILEPVFSLNESFLLSHQLFNVQYAAQLGPVVYLIKTEDENYVYRAIEVSRLFEEKVKSILDNQKANANSKDRNDCYDEFSNEKFPFLHELDVKYYLRIPMSTGWNHFGYLKNQNNVLFFRRRKNT</sequence>
<accession>A0A1Y1JBR6</accession>
<gene>
    <name evidence="3" type="ORF">PGO_020880</name>
</gene>
<name>A0A1Y1JBR6_PLAGO</name>
<feature type="compositionally biased region" description="Basic and acidic residues" evidence="2">
    <location>
        <begin position="600"/>
        <end position="613"/>
    </location>
</feature>
<dbReference type="AlphaFoldDB" id="A0A1Y1JBR6"/>
<comment type="function">
    <text evidence="1">Binds to the catalytic subunit of the cyclin dependent kinases and is essential for their biological function.</text>
</comment>
<dbReference type="RefSeq" id="XP_028541707.1">
    <property type="nucleotide sequence ID" value="XM_028685906.1"/>
</dbReference>
<keyword evidence="1" id="KW-0132">Cell division</keyword>
<dbReference type="Gene3D" id="3.30.170.10">
    <property type="entry name" value="Cyclin-dependent kinase, regulatory subunit"/>
    <property type="match status" value="1"/>
</dbReference>
<protein>
    <recommendedName>
        <fullName evidence="1">Cyclin-dependent kinases regulatory subunit</fullName>
    </recommendedName>
</protein>
<feature type="compositionally biased region" description="Basic and acidic residues" evidence="2">
    <location>
        <begin position="304"/>
        <end position="315"/>
    </location>
</feature>
<evidence type="ECO:0000256" key="1">
    <source>
        <dbReference type="RuleBase" id="RU311113"/>
    </source>
</evidence>
<feature type="compositionally biased region" description="Basic and acidic residues" evidence="2">
    <location>
        <begin position="627"/>
        <end position="643"/>
    </location>
</feature>
<dbReference type="GO" id="GO:0051301">
    <property type="term" value="P:cell division"/>
    <property type="evidence" value="ECO:0007669"/>
    <property type="project" value="UniProtKB-UniRule"/>
</dbReference>
<dbReference type="InterPro" id="IPR036858">
    <property type="entry name" value="Cyclin-dep_kinase_reg-sub_sf"/>
</dbReference>
<evidence type="ECO:0000313" key="3">
    <source>
        <dbReference type="EMBL" id="GAW79118.1"/>
    </source>
</evidence>
<dbReference type="SUPFAM" id="SSF55637">
    <property type="entry name" value="Cell cycle regulatory proteins"/>
    <property type="match status" value="1"/>
</dbReference>
<dbReference type="GO" id="GO:0016538">
    <property type="term" value="F:cyclin-dependent protein serine/threonine kinase regulator activity"/>
    <property type="evidence" value="ECO:0007669"/>
    <property type="project" value="InterPro"/>
</dbReference>
<feature type="region of interest" description="Disordered" evidence="2">
    <location>
        <begin position="660"/>
        <end position="709"/>
    </location>
</feature>
<organism evidence="3 4">
    <name type="scientific">Plasmodium gonderi</name>
    <dbReference type="NCBI Taxonomy" id="77519"/>
    <lineage>
        <taxon>Eukaryota</taxon>
        <taxon>Sar</taxon>
        <taxon>Alveolata</taxon>
        <taxon>Apicomplexa</taxon>
        <taxon>Aconoidasida</taxon>
        <taxon>Haemosporida</taxon>
        <taxon>Plasmodiidae</taxon>
        <taxon>Plasmodium</taxon>
        <taxon>Plasmodium (Plasmodium)</taxon>
    </lineage>
</organism>
<dbReference type="OMA" id="YHAEVKL"/>
<feature type="compositionally biased region" description="Basic and acidic residues" evidence="2">
    <location>
        <begin position="692"/>
        <end position="709"/>
    </location>
</feature>
<evidence type="ECO:0000313" key="4">
    <source>
        <dbReference type="Proteomes" id="UP000195521"/>
    </source>
</evidence>
<comment type="caution">
    <text evidence="3">The sequence shown here is derived from an EMBL/GenBank/DDBJ whole genome shotgun (WGS) entry which is preliminary data.</text>
</comment>
<proteinExistence type="inferred from homology"/>